<feature type="transmembrane region" description="Helical" evidence="1">
    <location>
        <begin position="67"/>
        <end position="86"/>
    </location>
</feature>
<proteinExistence type="predicted"/>
<dbReference type="Proteomes" id="UP001610657">
    <property type="component" value="Unassembled WGS sequence"/>
</dbReference>
<sequence length="87" mass="8966">VLVGGLCCWVVGGGGCVGVGFGGVVVGFVVLCVVFLFGFFVGLLWVVVGWFLVVGLLWWAGVLVGCGWGVGVVCGWVCFFLGWCGVC</sequence>
<keyword evidence="1" id="KW-0472">Membrane</keyword>
<keyword evidence="3" id="KW-1185">Reference proteome</keyword>
<organism evidence="2 3">
    <name type="scientific">Pseudomonas syringae pv. tagetis</name>
    <dbReference type="NCBI Taxonomy" id="129140"/>
    <lineage>
        <taxon>Bacteria</taxon>
        <taxon>Pseudomonadati</taxon>
        <taxon>Pseudomonadota</taxon>
        <taxon>Gammaproteobacteria</taxon>
        <taxon>Pseudomonadales</taxon>
        <taxon>Pseudomonadaceae</taxon>
        <taxon>Pseudomonas</taxon>
    </lineage>
</organism>
<evidence type="ECO:0000313" key="2">
    <source>
        <dbReference type="EMBL" id="MFH7518961.1"/>
    </source>
</evidence>
<dbReference type="EMBL" id="JAVCQK010000159">
    <property type="protein sequence ID" value="MFH7518961.1"/>
    <property type="molecule type" value="Genomic_DNA"/>
</dbReference>
<reference evidence="2 3" key="1">
    <citation type="submission" date="2023-08" db="EMBL/GenBank/DDBJ databases">
        <title>Genomic and mutational analysis of Pseudomonas syringae pv. tagetis EB037 pathogenicity on sunflower.</title>
        <authorList>
            <person name="Maul J.E."/>
        </authorList>
    </citation>
    <scope>NUCLEOTIDE SEQUENCE [LARGE SCALE GENOMIC DNA]</scope>
    <source>
        <strain evidence="2 3">EB037_T1</strain>
    </source>
</reference>
<dbReference type="RefSeq" id="WP_395577757.1">
    <property type="nucleotide sequence ID" value="NZ_JAVCQK010000159.1"/>
</dbReference>
<accession>A0ABW7NVM4</accession>
<gene>
    <name evidence="2" type="ORF">RA271_27950</name>
</gene>
<name>A0ABW7NVM4_9PSED</name>
<protein>
    <submittedName>
        <fullName evidence="2">Uncharacterized protein</fullName>
    </submittedName>
</protein>
<evidence type="ECO:0000313" key="3">
    <source>
        <dbReference type="Proteomes" id="UP001610657"/>
    </source>
</evidence>
<comment type="caution">
    <text evidence="2">The sequence shown here is derived from an EMBL/GenBank/DDBJ whole genome shotgun (WGS) entry which is preliminary data.</text>
</comment>
<evidence type="ECO:0000256" key="1">
    <source>
        <dbReference type="SAM" id="Phobius"/>
    </source>
</evidence>
<feature type="transmembrane region" description="Helical" evidence="1">
    <location>
        <begin position="43"/>
        <end position="61"/>
    </location>
</feature>
<keyword evidence="1" id="KW-0812">Transmembrane</keyword>
<keyword evidence="1" id="KW-1133">Transmembrane helix</keyword>
<feature type="non-terminal residue" evidence="2">
    <location>
        <position position="1"/>
    </location>
</feature>
<feature type="transmembrane region" description="Helical" evidence="1">
    <location>
        <begin position="12"/>
        <end position="36"/>
    </location>
</feature>